<feature type="region of interest" description="Disordered" evidence="1">
    <location>
        <begin position="73"/>
        <end position="128"/>
    </location>
</feature>
<dbReference type="OrthoDB" id="2412040at2759"/>
<evidence type="ECO:0000256" key="1">
    <source>
        <dbReference type="SAM" id="MobiDB-lite"/>
    </source>
</evidence>
<dbReference type="Proteomes" id="UP000789396">
    <property type="component" value="Unassembled WGS sequence"/>
</dbReference>
<evidence type="ECO:0000313" key="2">
    <source>
        <dbReference type="EMBL" id="CAG8789977.1"/>
    </source>
</evidence>
<feature type="non-terminal residue" evidence="2">
    <location>
        <position position="128"/>
    </location>
</feature>
<dbReference type="EMBL" id="CAJVPZ010060228">
    <property type="protein sequence ID" value="CAG8789977.1"/>
    <property type="molecule type" value="Genomic_DNA"/>
</dbReference>
<proteinExistence type="predicted"/>
<name>A0A9N9P4T2_9GLOM</name>
<reference evidence="2" key="1">
    <citation type="submission" date="2021-06" db="EMBL/GenBank/DDBJ databases">
        <authorList>
            <person name="Kallberg Y."/>
            <person name="Tangrot J."/>
            <person name="Rosling A."/>
        </authorList>
    </citation>
    <scope>NUCLEOTIDE SEQUENCE</scope>
    <source>
        <strain evidence="2">IN212</strain>
    </source>
</reference>
<gene>
    <name evidence="2" type="ORF">RFULGI_LOCUS16645</name>
</gene>
<feature type="non-terminal residue" evidence="2">
    <location>
        <position position="1"/>
    </location>
</feature>
<feature type="compositionally biased region" description="Low complexity" evidence="1">
    <location>
        <begin position="81"/>
        <end position="90"/>
    </location>
</feature>
<protein>
    <submittedName>
        <fullName evidence="2">10037_t:CDS:1</fullName>
    </submittedName>
</protein>
<accession>A0A9N9P4T2</accession>
<dbReference type="AlphaFoldDB" id="A0A9N9P4T2"/>
<feature type="compositionally biased region" description="Basic and acidic residues" evidence="1">
    <location>
        <begin position="96"/>
        <end position="110"/>
    </location>
</feature>
<comment type="caution">
    <text evidence="2">The sequence shown here is derived from an EMBL/GenBank/DDBJ whole genome shotgun (WGS) entry which is preliminary data.</text>
</comment>
<sequence>EANDQSNVVFVNEKVIQFQQNQVIPTIPQPLSILSAQLAIEYNDDKMAQWLRTFIDQKKRSLANNKRDEMVTDEFNDNENNEPAIANPPISKRKGRSETKRYKSSIEKGRRQPYACRTCGRIGHNSAR</sequence>
<evidence type="ECO:0000313" key="3">
    <source>
        <dbReference type="Proteomes" id="UP000789396"/>
    </source>
</evidence>
<organism evidence="2 3">
    <name type="scientific">Racocetra fulgida</name>
    <dbReference type="NCBI Taxonomy" id="60492"/>
    <lineage>
        <taxon>Eukaryota</taxon>
        <taxon>Fungi</taxon>
        <taxon>Fungi incertae sedis</taxon>
        <taxon>Mucoromycota</taxon>
        <taxon>Glomeromycotina</taxon>
        <taxon>Glomeromycetes</taxon>
        <taxon>Diversisporales</taxon>
        <taxon>Gigasporaceae</taxon>
        <taxon>Racocetra</taxon>
    </lineage>
</organism>
<keyword evidence="3" id="KW-1185">Reference proteome</keyword>